<keyword evidence="1" id="KW-0472">Membrane</keyword>
<accession>A0A9W6V8D3</accession>
<keyword evidence="4" id="KW-1185">Reference proteome</keyword>
<sequence length="165" mass="18086">MSESEWRLRAPANLVSKRAVLLWTLRAAIFWAVVAGAQAVVLLVVDGAPRWLRVTIVVAAVVGVVHTIVMPRWRYRVHRWETTADAVFTRSGWVTQEWRLAPISRIQTVDTARGPLQQLLRLSTITVTTASAQGPLKIEGLDAEVAARVVDELAATTQATPGDAT</sequence>
<dbReference type="PANTHER" id="PTHR34473:SF3">
    <property type="entry name" value="TRANSMEMBRANE PROTEIN-RELATED"/>
    <property type="match status" value="1"/>
</dbReference>
<dbReference type="AlphaFoldDB" id="A0A9W6V8D3"/>
<protein>
    <submittedName>
        <fullName evidence="3">Membrane protein</fullName>
    </submittedName>
</protein>
<feature type="transmembrane region" description="Helical" evidence="1">
    <location>
        <begin position="20"/>
        <end position="45"/>
    </location>
</feature>
<proteinExistence type="predicted"/>
<name>A0A9W6V8D3_9PSEU</name>
<evidence type="ECO:0000313" key="4">
    <source>
        <dbReference type="Proteomes" id="UP001165042"/>
    </source>
</evidence>
<evidence type="ECO:0000259" key="2">
    <source>
        <dbReference type="Pfam" id="PF03703"/>
    </source>
</evidence>
<gene>
    <name evidence="3" type="ORF">Aglo03_46310</name>
</gene>
<keyword evidence="1" id="KW-0812">Transmembrane</keyword>
<dbReference type="EMBL" id="BSSD01000007">
    <property type="protein sequence ID" value="GLW93815.1"/>
    <property type="molecule type" value="Genomic_DNA"/>
</dbReference>
<dbReference type="RefSeq" id="WP_285612073.1">
    <property type="nucleotide sequence ID" value="NZ_BSSD01000007.1"/>
</dbReference>
<dbReference type="Proteomes" id="UP001165042">
    <property type="component" value="Unassembled WGS sequence"/>
</dbReference>
<organism evidence="3 4">
    <name type="scientific">Actinokineospora globicatena</name>
    <dbReference type="NCBI Taxonomy" id="103729"/>
    <lineage>
        <taxon>Bacteria</taxon>
        <taxon>Bacillati</taxon>
        <taxon>Actinomycetota</taxon>
        <taxon>Actinomycetes</taxon>
        <taxon>Pseudonocardiales</taxon>
        <taxon>Pseudonocardiaceae</taxon>
        <taxon>Actinokineospora</taxon>
    </lineage>
</organism>
<dbReference type="PANTHER" id="PTHR34473">
    <property type="entry name" value="UPF0699 TRANSMEMBRANE PROTEIN YDBS"/>
    <property type="match status" value="1"/>
</dbReference>
<evidence type="ECO:0000256" key="1">
    <source>
        <dbReference type="SAM" id="Phobius"/>
    </source>
</evidence>
<dbReference type="InterPro" id="IPR005182">
    <property type="entry name" value="YdbS-like_PH"/>
</dbReference>
<keyword evidence="1" id="KW-1133">Transmembrane helix</keyword>
<evidence type="ECO:0000313" key="3">
    <source>
        <dbReference type="EMBL" id="GLW93815.1"/>
    </source>
</evidence>
<reference evidence="3" key="1">
    <citation type="submission" date="2023-02" db="EMBL/GenBank/DDBJ databases">
        <title>Actinokineospora globicatena NBRC 15670.</title>
        <authorList>
            <person name="Ichikawa N."/>
            <person name="Sato H."/>
            <person name="Tonouchi N."/>
        </authorList>
    </citation>
    <scope>NUCLEOTIDE SEQUENCE</scope>
    <source>
        <strain evidence="3">NBRC 15670</strain>
    </source>
</reference>
<comment type="caution">
    <text evidence="3">The sequence shown here is derived from an EMBL/GenBank/DDBJ whole genome shotgun (WGS) entry which is preliminary data.</text>
</comment>
<dbReference type="Pfam" id="PF03703">
    <property type="entry name" value="bPH_2"/>
    <property type="match status" value="1"/>
</dbReference>
<feature type="domain" description="YdbS-like PH" evidence="2">
    <location>
        <begin position="75"/>
        <end position="152"/>
    </location>
</feature>
<feature type="transmembrane region" description="Helical" evidence="1">
    <location>
        <begin position="51"/>
        <end position="69"/>
    </location>
</feature>